<dbReference type="Gene3D" id="3.30.450.20">
    <property type="entry name" value="PAS domain"/>
    <property type="match status" value="2"/>
</dbReference>
<dbReference type="InterPro" id="IPR000700">
    <property type="entry name" value="PAS-assoc_C"/>
</dbReference>
<dbReference type="InterPro" id="IPR035965">
    <property type="entry name" value="PAS-like_dom_sf"/>
</dbReference>
<evidence type="ECO:0000259" key="3">
    <source>
        <dbReference type="PROSITE" id="PS50113"/>
    </source>
</evidence>
<dbReference type="PANTHER" id="PTHR44757">
    <property type="entry name" value="DIGUANYLATE CYCLASE DGCP"/>
    <property type="match status" value="1"/>
</dbReference>
<keyword evidence="1" id="KW-1133">Transmembrane helix</keyword>
<dbReference type="SMART" id="SM00091">
    <property type="entry name" value="PAS"/>
    <property type="match status" value="3"/>
</dbReference>
<dbReference type="InterPro" id="IPR029787">
    <property type="entry name" value="Nucleotide_cyclase"/>
</dbReference>
<dbReference type="SMART" id="SM00267">
    <property type="entry name" value="GGDEF"/>
    <property type="match status" value="1"/>
</dbReference>
<keyword evidence="6" id="KW-1185">Reference proteome</keyword>
<dbReference type="PROSITE" id="PS50113">
    <property type="entry name" value="PAC"/>
    <property type="match status" value="2"/>
</dbReference>
<dbReference type="CDD" id="cd01949">
    <property type="entry name" value="GGDEF"/>
    <property type="match status" value="1"/>
</dbReference>
<feature type="domain" description="GGDEF" evidence="4">
    <location>
        <begin position="458"/>
        <end position="595"/>
    </location>
</feature>
<gene>
    <name evidence="5" type="ORF">ABUE30_16245</name>
</gene>
<protein>
    <submittedName>
        <fullName evidence="5">Diguanylate cyclase</fullName>
        <ecNumber evidence="5">2.7.7.65</ecNumber>
    </submittedName>
</protein>
<reference evidence="5 6" key="1">
    <citation type="journal article" date="2013" name="Int. J. Syst. Evol. Microbiol.">
        <title>Celerinatantimonas yamalensis sp. nov., a cold-adapted diazotrophic bacterium from a cold permafrost brine.</title>
        <authorList>
            <person name="Shcherbakova V."/>
            <person name="Chuvilskaya N."/>
            <person name="Rivkina E."/>
            <person name="Demidov N."/>
            <person name="Uchaeva V."/>
            <person name="Suetin S."/>
            <person name="Suzina N."/>
            <person name="Gilichinsky D."/>
        </authorList>
    </citation>
    <scope>NUCLEOTIDE SEQUENCE [LARGE SCALE GENOMIC DNA]</scope>
    <source>
        <strain evidence="5 6">C7</strain>
    </source>
</reference>
<feature type="domain" description="PAS" evidence="2">
    <location>
        <begin position="293"/>
        <end position="348"/>
    </location>
</feature>
<dbReference type="EC" id="2.7.7.65" evidence="5"/>
<dbReference type="Proteomes" id="UP001629953">
    <property type="component" value="Unassembled WGS sequence"/>
</dbReference>
<dbReference type="NCBIfam" id="TIGR00254">
    <property type="entry name" value="GGDEF"/>
    <property type="match status" value="1"/>
</dbReference>
<evidence type="ECO:0000256" key="1">
    <source>
        <dbReference type="SAM" id="Phobius"/>
    </source>
</evidence>
<dbReference type="InterPro" id="IPR052155">
    <property type="entry name" value="Biofilm_reg_signaling"/>
</dbReference>
<accession>A0ABW9GAG1</accession>
<dbReference type="PROSITE" id="PS50887">
    <property type="entry name" value="GGDEF"/>
    <property type="match status" value="1"/>
</dbReference>
<dbReference type="SUPFAM" id="SSF55073">
    <property type="entry name" value="Nucleotide cyclase"/>
    <property type="match status" value="1"/>
</dbReference>
<feature type="domain" description="PAC" evidence="3">
    <location>
        <begin position="226"/>
        <end position="278"/>
    </location>
</feature>
<dbReference type="PROSITE" id="PS50112">
    <property type="entry name" value="PAS"/>
    <property type="match status" value="2"/>
</dbReference>
<dbReference type="RefSeq" id="WP_408624886.1">
    <property type="nucleotide sequence ID" value="NZ_JBEQCT010000009.1"/>
</dbReference>
<dbReference type="CDD" id="cd00130">
    <property type="entry name" value="PAS"/>
    <property type="match status" value="2"/>
</dbReference>
<keyword evidence="5" id="KW-0548">Nucleotidyltransferase</keyword>
<evidence type="ECO:0000259" key="4">
    <source>
        <dbReference type="PROSITE" id="PS50887"/>
    </source>
</evidence>
<dbReference type="GO" id="GO:0052621">
    <property type="term" value="F:diguanylate cyclase activity"/>
    <property type="evidence" value="ECO:0007669"/>
    <property type="project" value="UniProtKB-EC"/>
</dbReference>
<sequence>MDQLSILVFPLSWLLGGGSFSIVVILLIWLNIRRGVDATSQSFARNSISAMLIINERTQHILFANPYAQELLPLMRQGRHWEFVPNELVDSLFAVLNVSEEPSKGVQWLLPKGKSSQVVRLYACQGRYLGKKVWFISGYNDDVAYQQKTALTKQVKQLYDAFNSLPNFTYYRDLDGRLLGCNQAWAHYRGLLPQDVVGKYLADILTQDELQYEQSHANRVLEGDTQAVQDWLVMENGKRCLIETNYYPLRDGKQNLRGILSVSTDVTNWYQLNQALEQENQQRLLTEKALNKQNNLIRSVFNASPDPIGFIDDHGVITGGNQPFAQLFNLEQRELINRSLSELLPVDDATFHLEQNLSLFHTGASARYEQMMEIPSTGETAWYEICKAPYHDRVSEERGIVIIARDISERKKTEKKLAEAVTQLEALSFLDGLTQVANRRSFDERLPEQWNIHQRGEQPLSLLMIDIDCFKEYNDNYGHQLGDDVLRQVANMVKTNVKRNSDLVARYGGEEFVVLMPQTDLDGAILIAKRLLAQTEDLAIIHEYSQVTERLTISIGVACASSYGNYQPADLLQTADLCLYQAKREGRNTYRASQLKNVRNLPSFSSRGKKSADA</sequence>
<feature type="domain" description="PAS" evidence="2">
    <location>
        <begin position="154"/>
        <end position="224"/>
    </location>
</feature>
<dbReference type="Pfam" id="PF00990">
    <property type="entry name" value="GGDEF"/>
    <property type="match status" value="1"/>
</dbReference>
<evidence type="ECO:0000259" key="2">
    <source>
        <dbReference type="PROSITE" id="PS50112"/>
    </source>
</evidence>
<dbReference type="EMBL" id="JBEQCT010000009">
    <property type="protein sequence ID" value="MFM2486583.1"/>
    <property type="molecule type" value="Genomic_DNA"/>
</dbReference>
<dbReference type="Pfam" id="PF08448">
    <property type="entry name" value="PAS_4"/>
    <property type="match status" value="2"/>
</dbReference>
<comment type="caution">
    <text evidence="5">The sequence shown here is derived from an EMBL/GenBank/DDBJ whole genome shotgun (WGS) entry which is preliminary data.</text>
</comment>
<dbReference type="InterPro" id="IPR000014">
    <property type="entry name" value="PAS"/>
</dbReference>
<dbReference type="InterPro" id="IPR013656">
    <property type="entry name" value="PAS_4"/>
</dbReference>
<dbReference type="InterPro" id="IPR043128">
    <property type="entry name" value="Rev_trsase/Diguanyl_cyclase"/>
</dbReference>
<dbReference type="Gene3D" id="3.30.70.270">
    <property type="match status" value="1"/>
</dbReference>
<feature type="domain" description="PAC" evidence="3">
    <location>
        <begin position="366"/>
        <end position="419"/>
    </location>
</feature>
<proteinExistence type="predicted"/>
<evidence type="ECO:0000313" key="5">
    <source>
        <dbReference type="EMBL" id="MFM2486583.1"/>
    </source>
</evidence>
<keyword evidence="1" id="KW-0472">Membrane</keyword>
<name>A0ABW9GAG1_9GAMM</name>
<evidence type="ECO:0000313" key="6">
    <source>
        <dbReference type="Proteomes" id="UP001629953"/>
    </source>
</evidence>
<feature type="transmembrane region" description="Helical" evidence="1">
    <location>
        <begin position="6"/>
        <end position="30"/>
    </location>
</feature>
<dbReference type="NCBIfam" id="TIGR00229">
    <property type="entry name" value="sensory_box"/>
    <property type="match status" value="2"/>
</dbReference>
<dbReference type="InterPro" id="IPR000160">
    <property type="entry name" value="GGDEF_dom"/>
</dbReference>
<organism evidence="5 6">
    <name type="scientific">Celerinatantimonas yamalensis</name>
    <dbReference type="NCBI Taxonomy" id="559956"/>
    <lineage>
        <taxon>Bacteria</taxon>
        <taxon>Pseudomonadati</taxon>
        <taxon>Pseudomonadota</taxon>
        <taxon>Gammaproteobacteria</taxon>
        <taxon>Celerinatantimonadaceae</taxon>
        <taxon>Celerinatantimonas</taxon>
    </lineage>
</organism>
<keyword evidence="5" id="KW-0808">Transferase</keyword>
<dbReference type="PANTHER" id="PTHR44757:SF2">
    <property type="entry name" value="BIOFILM ARCHITECTURE MAINTENANCE PROTEIN MBAA"/>
    <property type="match status" value="1"/>
</dbReference>
<dbReference type="SUPFAM" id="SSF55785">
    <property type="entry name" value="PYP-like sensor domain (PAS domain)"/>
    <property type="match status" value="2"/>
</dbReference>
<keyword evidence="1" id="KW-0812">Transmembrane</keyword>